<dbReference type="EMBL" id="NWZY01000012">
    <property type="protein sequence ID" value="RQK78960.1"/>
    <property type="molecule type" value="Genomic_DNA"/>
</dbReference>
<evidence type="ECO:0000313" key="9">
    <source>
        <dbReference type="Proteomes" id="UP000283829"/>
    </source>
</evidence>
<reference evidence="2" key="4">
    <citation type="submission" date="2017-09" db="EMBL/GenBank/DDBJ databases">
        <authorList>
            <person name="Kretz C."/>
            <person name="Retchless A."/>
            <person name="Wang X."/>
        </authorList>
    </citation>
    <scope>NUCLEOTIDE SEQUENCE</scope>
    <source>
        <strain evidence="2">M26503</strain>
    </source>
</reference>
<reference evidence="3 7" key="2">
    <citation type="submission" date="2017-08" db="EMBL/GenBank/DDBJ databases">
        <title>Meningococcal Conjunctivitis and Endemic Carriage at a Military Recruit Training Center.</title>
        <authorList>
            <person name="Bobb A.J."/>
            <person name="Galac M.R."/>
            <person name="Snesrud E."/>
            <person name="Clagett C.D."/>
        </authorList>
    </citation>
    <scope>NUCLEOTIDE SEQUENCE [LARGE SCALE GENOMIC DNA]</scope>
    <source>
        <strain evidence="3 7">MRSN431200</strain>
    </source>
</reference>
<evidence type="ECO:0000313" key="5">
    <source>
        <dbReference type="EMBL" id="RQK78960.1"/>
    </source>
</evidence>
<reference evidence="2 6" key="1">
    <citation type="journal article" date="2017" name="Clin. Infect. Dis.">
        <title>Increased Risk for Meningococcal Disease among Men who have Sex with Men in the United States, 2012-2015.</title>
        <authorList>
            <person name="Folaranmi T.A."/>
            <person name="Kretz C.B."/>
            <person name="Kamiya H."/>
            <person name="MacNeil J.R."/>
            <person name="Whaley M.J."/>
            <person name="Blain A."/>
            <person name="Antwi M."/>
            <person name="Dorsinville M."/>
            <person name="Pacilli M."/>
            <person name="Smith S."/>
            <person name="Civen R."/>
            <person name="Ngo V."/>
            <person name="Winter K."/>
            <person name="Harriman K."/>
            <person name="Wang X."/>
            <person name="Bowen V.B."/>
            <person name="Patel M."/>
            <person name="Martin S."/>
            <person name="Misegades L."/>
            <person name="Meyer S.A."/>
        </authorList>
    </citation>
    <scope>NUCLEOTIDE SEQUENCE [LARGE SCALE GENOMIC DNA]</scope>
    <source>
        <strain evidence="2 6">M26503</strain>
    </source>
</reference>
<gene>
    <name evidence="3" type="ORF">CIJ84_03180</name>
    <name evidence="2" type="ORF">CNQ34_05575</name>
    <name evidence="5" type="ORF">COH52_05675</name>
    <name evidence="4" type="ORF">COI09_06650</name>
</gene>
<feature type="transmembrane region" description="Helical" evidence="1">
    <location>
        <begin position="7"/>
        <end position="27"/>
    </location>
</feature>
<dbReference type="Proteomes" id="UP000283666">
    <property type="component" value="Unassembled WGS sequence"/>
</dbReference>
<accession>A0A1B1ZBL3</accession>
<dbReference type="AlphaFoldDB" id="A0A1B1ZBL3"/>
<organism evidence="5 8">
    <name type="scientific">Neisseria meningitidis</name>
    <dbReference type="NCBI Taxonomy" id="487"/>
    <lineage>
        <taxon>Bacteria</taxon>
        <taxon>Pseudomonadati</taxon>
        <taxon>Pseudomonadota</taxon>
        <taxon>Betaproteobacteria</taxon>
        <taxon>Neisseriales</taxon>
        <taxon>Neisseriaceae</taxon>
        <taxon>Neisseria</taxon>
    </lineage>
</organism>
<feature type="transmembrane region" description="Helical" evidence="1">
    <location>
        <begin position="79"/>
        <end position="96"/>
    </location>
</feature>
<evidence type="ECO:0000313" key="3">
    <source>
        <dbReference type="EMBL" id="RGB18428.1"/>
    </source>
</evidence>
<comment type="caution">
    <text evidence="5">The sequence shown here is derived from an EMBL/GenBank/DDBJ whole genome shotgun (WGS) entry which is preliminary data.</text>
</comment>
<evidence type="ECO:0000313" key="4">
    <source>
        <dbReference type="EMBL" id="RQJ66588.1"/>
    </source>
</evidence>
<proteinExistence type="predicted"/>
<dbReference type="Proteomes" id="UP000217930">
    <property type="component" value="Unassembled WGS sequence"/>
</dbReference>
<dbReference type="EMBL" id="NTLY01000002">
    <property type="protein sequence ID" value="PBJ87419.1"/>
    <property type="molecule type" value="Genomic_DNA"/>
</dbReference>
<protein>
    <submittedName>
        <fullName evidence="5">Uncharacterized protein</fullName>
    </submittedName>
</protein>
<dbReference type="RefSeq" id="WP_002218670.1">
    <property type="nucleotide sequence ID" value="NZ_MNNI01000136.1"/>
</dbReference>
<evidence type="ECO:0000313" key="6">
    <source>
        <dbReference type="Proteomes" id="UP000217930"/>
    </source>
</evidence>
<evidence type="ECO:0000313" key="7">
    <source>
        <dbReference type="Proteomes" id="UP000260504"/>
    </source>
</evidence>
<evidence type="ECO:0000256" key="1">
    <source>
        <dbReference type="SAM" id="Phobius"/>
    </source>
</evidence>
<dbReference type="EMBL" id="NVYQ01000037">
    <property type="protein sequence ID" value="RGB18428.1"/>
    <property type="molecule type" value="Genomic_DNA"/>
</dbReference>
<dbReference type="OMA" id="MFTCIIA"/>
<keyword evidence="1" id="KW-0812">Transmembrane</keyword>
<keyword evidence="1" id="KW-0472">Membrane</keyword>
<dbReference type="EMBL" id="NWXB01000010">
    <property type="protein sequence ID" value="RQJ66588.1"/>
    <property type="molecule type" value="Genomic_DNA"/>
</dbReference>
<name>A0A1B1ZBL3_NEIME</name>
<sequence length="98" mass="11815">MNKKLNYIFMLDCLGLVILFTCIIATFERDYGFKIFTNSKRPEFYYWIGMFYYGIISCWFDYQLISTKANSYKRKVKQYKIFSVIFSVLIFISTIVKL</sequence>
<keyword evidence="1" id="KW-1133">Transmembrane helix</keyword>
<evidence type="ECO:0000313" key="8">
    <source>
        <dbReference type="Proteomes" id="UP000283666"/>
    </source>
</evidence>
<dbReference type="Proteomes" id="UP000283829">
    <property type="component" value="Unassembled WGS sequence"/>
</dbReference>
<dbReference type="Proteomes" id="UP000260504">
    <property type="component" value="Unassembled WGS sequence"/>
</dbReference>
<evidence type="ECO:0000313" key="2">
    <source>
        <dbReference type="EMBL" id="PBJ87419.1"/>
    </source>
</evidence>
<feature type="transmembrane region" description="Helical" evidence="1">
    <location>
        <begin position="47"/>
        <end position="67"/>
    </location>
</feature>
<reference evidence="8 9" key="3">
    <citation type="submission" date="2017-09" db="EMBL/GenBank/DDBJ databases">
        <title>Phenotypic and genotypic characterization of Colombian isolates of Neisseria meningitidis recovered from invasive disease.</title>
        <authorList>
            <person name="Duarte C."/>
            <person name="Gabastou J.M."/>
            <person name="Moreno J."/>
        </authorList>
    </citation>
    <scope>NUCLEOTIDE SEQUENCE [LARGE SCALE GENOMIC DNA]</scope>
    <source>
        <strain evidence="5 8">INS-Nm1012</strain>
        <strain evidence="4 9">INS-Nm1124</strain>
    </source>
</reference>